<evidence type="ECO:0000256" key="2">
    <source>
        <dbReference type="ARBA" id="ARBA00010524"/>
    </source>
</evidence>
<dbReference type="GO" id="GO:0005741">
    <property type="term" value="C:mitochondrial outer membrane"/>
    <property type="evidence" value="ECO:0007669"/>
    <property type="project" value="UniProtKB-SubCell"/>
</dbReference>
<keyword evidence="8 12" id="KW-0472">Membrane</keyword>
<evidence type="ECO:0000259" key="13">
    <source>
        <dbReference type="SMART" id="SM00563"/>
    </source>
</evidence>
<comment type="similarity">
    <text evidence="2 12">Belongs to the taffazin family.</text>
</comment>
<comment type="caution">
    <text evidence="14">The sequence shown here is derived from an EMBL/GenBank/DDBJ whole genome shotgun (WGS) entry which is preliminary data.</text>
</comment>
<dbReference type="CDD" id="cd07989">
    <property type="entry name" value="LPLAT_AGPAT-like"/>
    <property type="match status" value="1"/>
</dbReference>
<dbReference type="EMBL" id="JANBQB010000077">
    <property type="protein sequence ID" value="KAJ1982868.1"/>
    <property type="molecule type" value="Genomic_DNA"/>
</dbReference>
<reference evidence="14" key="1">
    <citation type="submission" date="2022-07" db="EMBL/GenBank/DDBJ databases">
        <title>Phylogenomic reconstructions and comparative analyses of Kickxellomycotina fungi.</title>
        <authorList>
            <person name="Reynolds N.K."/>
            <person name="Stajich J.E."/>
            <person name="Barry K."/>
            <person name="Grigoriev I.V."/>
            <person name="Crous P."/>
            <person name="Smith M.E."/>
        </authorList>
    </citation>
    <scope>NUCLEOTIDE SEQUENCE</scope>
    <source>
        <strain evidence="14">RSA 567</strain>
    </source>
</reference>
<feature type="domain" description="Phospholipid/glycerol acyltransferase" evidence="13">
    <location>
        <begin position="128"/>
        <end position="252"/>
    </location>
</feature>
<dbReference type="GO" id="GO:0005743">
    <property type="term" value="C:mitochondrial inner membrane"/>
    <property type="evidence" value="ECO:0007669"/>
    <property type="project" value="UniProtKB-SubCell"/>
</dbReference>
<evidence type="ECO:0000256" key="5">
    <source>
        <dbReference type="ARBA" id="ARBA00022792"/>
    </source>
</evidence>
<comment type="catalytic activity">
    <reaction evidence="11">
        <text>1'-[1,2-diacyl-sn-glycero-3-phospho],3'-[1-acyl-sn-glycero-3-phospho]-glycerol + a 1,2-diacyl-sn-glycero-3-phosphocholine = a cardiolipin + a 1-acyl-sn-glycero-3-phosphocholine</text>
        <dbReference type="Rhea" id="RHEA:33731"/>
        <dbReference type="ChEBI" id="CHEBI:57643"/>
        <dbReference type="ChEBI" id="CHEBI:58168"/>
        <dbReference type="ChEBI" id="CHEBI:62237"/>
        <dbReference type="ChEBI" id="CHEBI:64743"/>
    </reaction>
    <physiologicalReaction direction="left-to-right" evidence="11">
        <dbReference type="Rhea" id="RHEA:33732"/>
    </physiologicalReaction>
    <physiologicalReaction direction="right-to-left" evidence="11">
        <dbReference type="Rhea" id="RHEA:33733"/>
    </physiologicalReaction>
</comment>
<sequence length="319" mass="36352">MATVHSTYWLSPSRHTVVSRRSDVFPQVRMVPRTKVSQRLVPRAGTKVPFAAPDWDLAVRLAKTRKLMAPRSDWTFQNLIWRFSSFVVLTLVAMISKLFMCFYADTEVVNRDTLVDILDDRVAKPRPLITVANHISALDDPLLWGFLPMRQLLDREKVRWCLAARELLFTNPIATTFFTLGQTMPLLRGAGIFQPYLDAAIERLNRNKWVHLFPEGKIFQTSDLGRFRWGVARLVMEAQVTPIVVPIWHSGMDKVMPMSRTFHVPILGQKLKVVVGEPLDFTSLLARARAENWPVTTTRALIAANIKASIKLLAKEHGD</sequence>
<evidence type="ECO:0000256" key="7">
    <source>
        <dbReference type="ARBA" id="ARBA00023128"/>
    </source>
</evidence>
<keyword evidence="5" id="KW-0999">Mitochondrion inner membrane</keyword>
<dbReference type="InterPro" id="IPR002123">
    <property type="entry name" value="Plipid/glycerol_acylTrfase"/>
</dbReference>
<dbReference type="GO" id="GO:0008374">
    <property type="term" value="F:O-acyltransferase activity"/>
    <property type="evidence" value="ECO:0007669"/>
    <property type="project" value="TreeGrafter"/>
</dbReference>
<evidence type="ECO:0000256" key="11">
    <source>
        <dbReference type="ARBA" id="ARBA00047906"/>
    </source>
</evidence>
<name>A0A9W8B9R2_9FUNG</name>
<dbReference type="PRINTS" id="PR00979">
    <property type="entry name" value="TAFAZZIN"/>
</dbReference>
<dbReference type="SUPFAM" id="SSF69593">
    <property type="entry name" value="Glycerol-3-phosphate (1)-acyltransferase"/>
    <property type="match status" value="1"/>
</dbReference>
<organism evidence="14 15">
    <name type="scientific">Dimargaris verticillata</name>
    <dbReference type="NCBI Taxonomy" id="2761393"/>
    <lineage>
        <taxon>Eukaryota</taxon>
        <taxon>Fungi</taxon>
        <taxon>Fungi incertae sedis</taxon>
        <taxon>Zoopagomycota</taxon>
        <taxon>Kickxellomycotina</taxon>
        <taxon>Dimargaritomycetes</taxon>
        <taxon>Dimargaritales</taxon>
        <taxon>Dimargaritaceae</taxon>
        <taxon>Dimargaris</taxon>
    </lineage>
</organism>
<evidence type="ECO:0000256" key="12">
    <source>
        <dbReference type="RuleBase" id="RU365062"/>
    </source>
</evidence>
<accession>A0A9W8B9R2</accession>
<dbReference type="OrthoDB" id="193467at2759"/>
<evidence type="ECO:0000256" key="1">
    <source>
        <dbReference type="ARBA" id="ARBA00004137"/>
    </source>
</evidence>
<evidence type="ECO:0000256" key="6">
    <source>
        <dbReference type="ARBA" id="ARBA00023098"/>
    </source>
</evidence>
<dbReference type="PANTHER" id="PTHR12497:SF0">
    <property type="entry name" value="TAFAZZIN"/>
    <property type="match status" value="1"/>
</dbReference>
<keyword evidence="3" id="KW-0808">Transferase</keyword>
<dbReference type="PANTHER" id="PTHR12497">
    <property type="entry name" value="TAZ PROTEIN TAFAZZIN"/>
    <property type="match status" value="1"/>
</dbReference>
<keyword evidence="15" id="KW-1185">Reference proteome</keyword>
<evidence type="ECO:0000313" key="15">
    <source>
        <dbReference type="Proteomes" id="UP001151582"/>
    </source>
</evidence>
<evidence type="ECO:0000256" key="9">
    <source>
        <dbReference type="ARBA" id="ARBA00023315"/>
    </source>
</evidence>
<proteinExistence type="inferred from homology"/>
<gene>
    <name evidence="14" type="primary">TAZ1</name>
    <name evidence="14" type="ORF">H4R34_001565</name>
</gene>
<keyword evidence="4" id="KW-1000">Mitochondrion outer membrane</keyword>
<keyword evidence="12" id="KW-0812">Transmembrane</keyword>
<keyword evidence="7" id="KW-0496">Mitochondrion</keyword>
<evidence type="ECO:0000313" key="14">
    <source>
        <dbReference type="EMBL" id="KAJ1982868.1"/>
    </source>
</evidence>
<evidence type="ECO:0000256" key="4">
    <source>
        <dbReference type="ARBA" id="ARBA00022787"/>
    </source>
</evidence>
<keyword evidence="9 14" id="KW-0012">Acyltransferase</keyword>
<dbReference type="GO" id="GO:0006644">
    <property type="term" value="P:phospholipid metabolic process"/>
    <property type="evidence" value="ECO:0007669"/>
    <property type="project" value="InterPro"/>
</dbReference>
<dbReference type="Proteomes" id="UP001151582">
    <property type="component" value="Unassembled WGS sequence"/>
</dbReference>
<dbReference type="InterPro" id="IPR000872">
    <property type="entry name" value="Tafazzin"/>
</dbReference>
<evidence type="ECO:0000256" key="10">
    <source>
        <dbReference type="ARBA" id="ARBA00024323"/>
    </source>
</evidence>
<evidence type="ECO:0000256" key="8">
    <source>
        <dbReference type="ARBA" id="ARBA00023136"/>
    </source>
</evidence>
<comment type="subcellular location">
    <subcellularLocation>
        <location evidence="1">Mitochondrion inner membrane</location>
        <topology evidence="1">Peripheral membrane protein</topology>
        <orientation evidence="1">Intermembrane side</orientation>
    </subcellularLocation>
    <subcellularLocation>
        <location evidence="10">Mitochondrion outer membrane</location>
        <topology evidence="10">Peripheral membrane protein</topology>
        <orientation evidence="10">Intermembrane side</orientation>
    </subcellularLocation>
</comment>
<dbReference type="AlphaFoldDB" id="A0A9W8B9R2"/>
<protein>
    <recommendedName>
        <fullName evidence="12">Tafazzin family protein</fullName>
    </recommendedName>
</protein>
<evidence type="ECO:0000256" key="3">
    <source>
        <dbReference type="ARBA" id="ARBA00022679"/>
    </source>
</evidence>
<dbReference type="SMART" id="SM00563">
    <property type="entry name" value="PlsC"/>
    <property type="match status" value="1"/>
</dbReference>
<keyword evidence="6" id="KW-0443">Lipid metabolism</keyword>
<dbReference type="Pfam" id="PF01553">
    <property type="entry name" value="Acyltransferase"/>
    <property type="match status" value="1"/>
</dbReference>
<keyword evidence="12" id="KW-1133">Transmembrane helix</keyword>
<feature type="transmembrane region" description="Helical" evidence="12">
    <location>
        <begin position="79"/>
        <end position="100"/>
    </location>
</feature>